<dbReference type="Proteomes" id="UP000053881">
    <property type="component" value="Unassembled WGS sequence"/>
</dbReference>
<evidence type="ECO:0000313" key="7">
    <source>
        <dbReference type="Proteomes" id="UP000053881"/>
    </source>
</evidence>
<dbReference type="PANTHER" id="PTHR43776:SF7">
    <property type="entry name" value="D,D-DIPEPTIDE TRANSPORT ATP-BINDING PROTEIN DDPF-RELATED"/>
    <property type="match status" value="1"/>
</dbReference>
<evidence type="ECO:0000256" key="3">
    <source>
        <dbReference type="ARBA" id="ARBA00022741"/>
    </source>
</evidence>
<dbReference type="PROSITE" id="PS50893">
    <property type="entry name" value="ABC_TRANSPORTER_2"/>
    <property type="match status" value="1"/>
</dbReference>
<dbReference type="PANTHER" id="PTHR43776">
    <property type="entry name" value="TRANSPORT ATP-BINDING PROTEIN"/>
    <property type="match status" value="1"/>
</dbReference>
<dbReference type="GO" id="GO:0016887">
    <property type="term" value="F:ATP hydrolysis activity"/>
    <property type="evidence" value="ECO:0007669"/>
    <property type="project" value="InterPro"/>
</dbReference>
<dbReference type="InterPro" id="IPR050319">
    <property type="entry name" value="ABC_transp_ATP-bind"/>
</dbReference>
<feature type="domain" description="ABC transporter" evidence="5">
    <location>
        <begin position="2"/>
        <end position="202"/>
    </location>
</feature>
<keyword evidence="2" id="KW-0813">Transport</keyword>
<keyword evidence="3" id="KW-0547">Nucleotide-binding</keyword>
<dbReference type="InterPro" id="IPR027417">
    <property type="entry name" value="P-loop_NTPase"/>
</dbReference>
<accession>A0A0Q9XYB8</accession>
<dbReference type="PROSITE" id="PS00211">
    <property type="entry name" value="ABC_TRANSPORTER_1"/>
    <property type="match status" value="1"/>
</dbReference>
<dbReference type="GO" id="GO:0005524">
    <property type="term" value="F:ATP binding"/>
    <property type="evidence" value="ECO:0007669"/>
    <property type="project" value="UniProtKB-KW"/>
</dbReference>
<dbReference type="Gene3D" id="3.40.50.300">
    <property type="entry name" value="P-loop containing nucleotide triphosphate hydrolases"/>
    <property type="match status" value="1"/>
</dbReference>
<evidence type="ECO:0000256" key="4">
    <source>
        <dbReference type="ARBA" id="ARBA00022840"/>
    </source>
</evidence>
<dbReference type="EMBL" id="LGPB01000072">
    <property type="protein sequence ID" value="KRG13787.1"/>
    <property type="molecule type" value="Genomic_DNA"/>
</dbReference>
<comment type="caution">
    <text evidence="6">The sequence shown here is derived from an EMBL/GenBank/DDBJ whole genome shotgun (WGS) entry which is preliminary data.</text>
</comment>
<evidence type="ECO:0000256" key="2">
    <source>
        <dbReference type="ARBA" id="ARBA00022448"/>
    </source>
</evidence>
<comment type="similarity">
    <text evidence="1">Belongs to the ABC transporter superfamily.</text>
</comment>
<dbReference type="InterPro" id="IPR003593">
    <property type="entry name" value="AAA+_ATPase"/>
</dbReference>
<dbReference type="InterPro" id="IPR017871">
    <property type="entry name" value="ABC_transporter-like_CS"/>
</dbReference>
<organism evidence="6 7">
    <name type="scientific">Lederbergia galactosidilytica</name>
    <dbReference type="NCBI Taxonomy" id="217031"/>
    <lineage>
        <taxon>Bacteria</taxon>
        <taxon>Bacillati</taxon>
        <taxon>Bacillota</taxon>
        <taxon>Bacilli</taxon>
        <taxon>Bacillales</taxon>
        <taxon>Bacillaceae</taxon>
        <taxon>Lederbergia</taxon>
    </lineage>
</organism>
<protein>
    <submittedName>
        <fullName evidence="6">Peptide ABC transporter</fullName>
    </submittedName>
</protein>
<dbReference type="PATRIC" id="fig|217031.4.peg.2601"/>
<evidence type="ECO:0000313" key="6">
    <source>
        <dbReference type="EMBL" id="KRG13787.1"/>
    </source>
</evidence>
<dbReference type="GO" id="GO:0055085">
    <property type="term" value="P:transmembrane transport"/>
    <property type="evidence" value="ECO:0007669"/>
    <property type="project" value="UniProtKB-ARBA"/>
</dbReference>
<proteinExistence type="inferred from homology"/>
<name>A0A0Q9XYB8_9BACI</name>
<reference evidence="6 7" key="1">
    <citation type="submission" date="2015-06" db="EMBL/GenBank/DDBJ databases">
        <title>Genome sequencing project of Bacillus galactosidilyticus PL133.</title>
        <authorList>
            <person name="Gaiero J."/>
            <person name="Nicol R."/>
            <person name="Habash M."/>
        </authorList>
    </citation>
    <scope>NUCLEOTIDE SEQUENCE [LARGE SCALE GENOMIC DNA]</scope>
    <source>
        <strain evidence="6 7">PL133</strain>
    </source>
</reference>
<keyword evidence="4" id="KW-0067">ATP-binding</keyword>
<sequence>MLKANGLGYHYPNKNWLFHKLDLSIHPGEVVGLYGESGAGKSTLARIMAGFLKPNRGNIMVENEQYPIKGVHPVQLILQHPEKAVNPRWRMGKILSEGGIPEDSLLKAFGIQEEWLSRFPSEISGGELQRFCLARAFKPTTKYLIADEITTMLDAVTQAQIWQTVLEITRQRGIGILAISHDLYLLKRVCNRIIQFNDKQELL</sequence>
<dbReference type="Pfam" id="PF00005">
    <property type="entry name" value="ABC_tran"/>
    <property type="match status" value="1"/>
</dbReference>
<dbReference type="InterPro" id="IPR003439">
    <property type="entry name" value="ABC_transporter-like_ATP-bd"/>
</dbReference>
<dbReference type="AlphaFoldDB" id="A0A0Q9XYB8"/>
<evidence type="ECO:0000259" key="5">
    <source>
        <dbReference type="PROSITE" id="PS50893"/>
    </source>
</evidence>
<dbReference type="SMART" id="SM00382">
    <property type="entry name" value="AAA"/>
    <property type="match status" value="1"/>
</dbReference>
<dbReference type="SUPFAM" id="SSF52540">
    <property type="entry name" value="P-loop containing nucleoside triphosphate hydrolases"/>
    <property type="match status" value="1"/>
</dbReference>
<evidence type="ECO:0000256" key="1">
    <source>
        <dbReference type="ARBA" id="ARBA00005417"/>
    </source>
</evidence>
<gene>
    <name evidence="6" type="ORF">ACA29_07845</name>
</gene>